<keyword evidence="8 10" id="KW-0675">Receptor</keyword>
<organism evidence="11 12">
    <name type="scientific">Stomoxys calcitrans</name>
    <name type="common">Stable fly</name>
    <name type="synonym">Conops calcitrans</name>
    <dbReference type="NCBI Taxonomy" id="35570"/>
    <lineage>
        <taxon>Eukaryota</taxon>
        <taxon>Metazoa</taxon>
        <taxon>Ecdysozoa</taxon>
        <taxon>Arthropoda</taxon>
        <taxon>Hexapoda</taxon>
        <taxon>Insecta</taxon>
        <taxon>Pterygota</taxon>
        <taxon>Neoptera</taxon>
        <taxon>Endopterygota</taxon>
        <taxon>Diptera</taxon>
        <taxon>Brachycera</taxon>
        <taxon>Muscomorpha</taxon>
        <taxon>Muscoidea</taxon>
        <taxon>Muscidae</taxon>
        <taxon>Stomoxys</taxon>
    </lineage>
</organism>
<dbReference type="PANTHER" id="PTHR21137">
    <property type="entry name" value="ODORANT RECEPTOR"/>
    <property type="match status" value="1"/>
</dbReference>
<proteinExistence type="inferred from homology"/>
<evidence type="ECO:0000256" key="2">
    <source>
        <dbReference type="ARBA" id="ARBA00022475"/>
    </source>
</evidence>
<dbReference type="Pfam" id="PF02949">
    <property type="entry name" value="7tm_6"/>
    <property type="match status" value="1"/>
</dbReference>
<feature type="transmembrane region" description="Helical" evidence="10">
    <location>
        <begin position="137"/>
        <end position="161"/>
    </location>
</feature>
<evidence type="ECO:0000256" key="8">
    <source>
        <dbReference type="ARBA" id="ARBA00023170"/>
    </source>
</evidence>
<protein>
    <recommendedName>
        <fullName evidence="10">Odorant receptor</fullName>
    </recommendedName>
</protein>
<evidence type="ECO:0000313" key="11">
    <source>
        <dbReference type="EnsemblMetazoa" id="SCAU002445-PA"/>
    </source>
</evidence>
<evidence type="ECO:0000256" key="10">
    <source>
        <dbReference type="RuleBase" id="RU351113"/>
    </source>
</evidence>
<keyword evidence="2" id="KW-1003">Cell membrane</keyword>
<reference evidence="11" key="1">
    <citation type="submission" date="2020-05" db="UniProtKB">
        <authorList>
            <consortium name="EnsemblMetazoa"/>
        </authorList>
    </citation>
    <scope>IDENTIFICATION</scope>
    <source>
        <strain evidence="11">USDA</strain>
    </source>
</reference>
<feature type="transmembrane region" description="Helical" evidence="10">
    <location>
        <begin position="68"/>
        <end position="87"/>
    </location>
</feature>
<keyword evidence="4 10" id="KW-0812">Transmembrane</keyword>
<dbReference type="InterPro" id="IPR004117">
    <property type="entry name" value="7tm6_olfct_rcpt"/>
</dbReference>
<dbReference type="GO" id="GO:0007165">
    <property type="term" value="P:signal transduction"/>
    <property type="evidence" value="ECO:0007669"/>
    <property type="project" value="UniProtKB-KW"/>
</dbReference>
<evidence type="ECO:0000256" key="1">
    <source>
        <dbReference type="ARBA" id="ARBA00004651"/>
    </source>
</evidence>
<keyword evidence="7 10" id="KW-0472">Membrane</keyword>
<name>A0A1I8NVP1_STOCA</name>
<feature type="transmembrane region" description="Helical" evidence="10">
    <location>
        <begin position="181"/>
        <end position="202"/>
    </location>
</feature>
<evidence type="ECO:0000256" key="7">
    <source>
        <dbReference type="ARBA" id="ARBA00023136"/>
    </source>
</evidence>
<comment type="similarity">
    <text evidence="10">Belongs to the insect chemoreceptor superfamily. Heteromeric odorant receptor channel (TC 1.A.69) family.</text>
</comment>
<evidence type="ECO:0000256" key="4">
    <source>
        <dbReference type="ARBA" id="ARBA00022692"/>
    </source>
</evidence>
<keyword evidence="3 10" id="KW-0716">Sensory transduction</keyword>
<dbReference type="GO" id="GO:0005549">
    <property type="term" value="F:odorant binding"/>
    <property type="evidence" value="ECO:0007669"/>
    <property type="project" value="InterPro"/>
</dbReference>
<comment type="subcellular location">
    <subcellularLocation>
        <location evidence="1 10">Cell membrane</location>
        <topology evidence="1 10">Multi-pass membrane protein</topology>
    </subcellularLocation>
</comment>
<sequence length="391" mass="44462">MPMSKRLSNRFRAIVRITRICADICGADVFDPKFRINIRTILVLVIIQLSIVFMAYTVYVGFNVDGDWKVILQVLSVGGCTLVQGYCKLVNCLREKNNFRFLINELNSLYEKYEKNDADCRLFLYKGIQQLTFIMKLSAFVVILMVVGMGLVTLVLSVVFNTHVLIVQCLIPGFDPTTGKGFLWINIIQIWFIAVGGFGFYAGDMAFFTPLSQISTFRGILKCKFCDLNEILADEPGNKEKSFNGVKDILIFHQRYMVFLEVTRDTYYWVILVQIGTYSIGIICTMFSIHLGTWPGGYVYMIYCFVMMLVYCHMGSLVEVTNEGVVSSCYNDVNWYELSVSERRMLHTMLRMAQNTAGLTIGSVLPLSMNTGVKITKTIYSIAMMLLNFAD</sequence>
<dbReference type="OrthoDB" id="2985014at2759"/>
<dbReference type="GO" id="GO:0004984">
    <property type="term" value="F:olfactory receptor activity"/>
    <property type="evidence" value="ECO:0007669"/>
    <property type="project" value="InterPro"/>
</dbReference>
<evidence type="ECO:0000256" key="3">
    <source>
        <dbReference type="ARBA" id="ARBA00022606"/>
    </source>
</evidence>
<feature type="transmembrane region" description="Helical" evidence="10">
    <location>
        <begin position="267"/>
        <end position="291"/>
    </location>
</feature>
<feature type="transmembrane region" description="Helical" evidence="10">
    <location>
        <begin position="41"/>
        <end position="62"/>
    </location>
</feature>
<dbReference type="AlphaFoldDB" id="A0A1I8NVP1"/>
<evidence type="ECO:0000256" key="9">
    <source>
        <dbReference type="ARBA" id="ARBA00023224"/>
    </source>
</evidence>
<dbReference type="EnsemblMetazoa" id="SCAU002445-RA">
    <property type="protein sequence ID" value="SCAU002445-PA"/>
    <property type="gene ID" value="SCAU002445"/>
</dbReference>
<evidence type="ECO:0000256" key="6">
    <source>
        <dbReference type="ARBA" id="ARBA00022989"/>
    </source>
</evidence>
<comment type="caution">
    <text evidence="10">Lacks conserved residue(s) required for the propagation of feature annotation.</text>
</comment>
<dbReference type="GO" id="GO:0005886">
    <property type="term" value="C:plasma membrane"/>
    <property type="evidence" value="ECO:0007669"/>
    <property type="project" value="UniProtKB-SubCell"/>
</dbReference>
<dbReference type="KEGG" id="scac:106085283"/>
<feature type="transmembrane region" description="Helical" evidence="10">
    <location>
        <begin position="297"/>
        <end position="318"/>
    </location>
</feature>
<keyword evidence="9 10" id="KW-0807">Transducer</keyword>
<keyword evidence="5 10" id="KW-0552">Olfaction</keyword>
<accession>A0A1I8NVP1</accession>
<gene>
    <name evidence="11" type="primary">106085283</name>
</gene>
<dbReference type="VEuPathDB" id="VectorBase:SCAU002445"/>
<dbReference type="Proteomes" id="UP000095300">
    <property type="component" value="Unassembled WGS sequence"/>
</dbReference>
<evidence type="ECO:0000313" key="12">
    <source>
        <dbReference type="Proteomes" id="UP000095300"/>
    </source>
</evidence>
<keyword evidence="6 10" id="KW-1133">Transmembrane helix</keyword>
<dbReference type="PANTHER" id="PTHR21137:SF35">
    <property type="entry name" value="ODORANT RECEPTOR 19A-RELATED"/>
    <property type="match status" value="1"/>
</dbReference>
<evidence type="ECO:0000256" key="5">
    <source>
        <dbReference type="ARBA" id="ARBA00022725"/>
    </source>
</evidence>
<keyword evidence="12" id="KW-1185">Reference proteome</keyword>